<feature type="region of interest" description="Disordered" evidence="2">
    <location>
        <begin position="697"/>
        <end position="717"/>
    </location>
</feature>
<evidence type="ECO:0000313" key="4">
    <source>
        <dbReference type="Proteomes" id="UP000570595"/>
    </source>
</evidence>
<feature type="region of interest" description="Disordered" evidence="2">
    <location>
        <begin position="859"/>
        <end position="923"/>
    </location>
</feature>
<dbReference type="OrthoDB" id="448340at2759"/>
<dbReference type="AlphaFoldDB" id="A0A7J6MCY6"/>
<feature type="coiled-coil region" evidence="1">
    <location>
        <begin position="725"/>
        <end position="759"/>
    </location>
</feature>
<evidence type="ECO:0000256" key="2">
    <source>
        <dbReference type="SAM" id="MobiDB-lite"/>
    </source>
</evidence>
<keyword evidence="1" id="KW-0175">Coiled coil</keyword>
<accession>A0A7J6MCY6</accession>
<organism evidence="3 4">
    <name type="scientific">Perkinsus olseni</name>
    <name type="common">Perkinsus atlanticus</name>
    <dbReference type="NCBI Taxonomy" id="32597"/>
    <lineage>
        <taxon>Eukaryota</taxon>
        <taxon>Sar</taxon>
        <taxon>Alveolata</taxon>
        <taxon>Perkinsozoa</taxon>
        <taxon>Perkinsea</taxon>
        <taxon>Perkinsida</taxon>
        <taxon>Perkinsidae</taxon>
        <taxon>Perkinsus</taxon>
    </lineage>
</organism>
<comment type="caution">
    <text evidence="3">The sequence shown here is derived from an EMBL/GenBank/DDBJ whole genome shotgun (WGS) entry which is preliminary data.</text>
</comment>
<dbReference type="InterPro" id="IPR015946">
    <property type="entry name" value="KH_dom-like_a/b"/>
</dbReference>
<feature type="region of interest" description="Disordered" evidence="2">
    <location>
        <begin position="465"/>
        <end position="497"/>
    </location>
</feature>
<dbReference type="Proteomes" id="UP000570595">
    <property type="component" value="Unassembled WGS sequence"/>
</dbReference>
<sequence>MDGPLCSHRSCRIALAHREAQFLRRVEGITAQRQRVVMRAMADLARQCRQRTLALALDRWHFVVTRGKLQRLGLVRVVWERWYRETLVGRGKRVGRRKAARVLRAAVTRLCRDRLSGAMHYWYRMARSTHSSVQTDSAIRGDVGTQTPAVSLASASTQTLPLFHAQVGCQTHRVVTVRREVQTRPQVRPSRMTQTRLHSRVAGTQTAVRRLVSAGVITDRVTCLEEASQTRMVDTVDGGVQIELKVSESSVQTTTAGAAVAVASQTDEDMALLAGSVEMGHARDRRVEIALDVGVQTDLPSDNDTVHVRSSPILVAKGMQTDDAERPGVSGPPLAALRHAEGQTEAWPVALEGVTVGVQTDSWATVEAGTVHDGIGPPEATGPIDRGAQTELLRDMSPTCSTRVIAATQTDDVVKAMETVSIGSIEWDDGLPPTARGSIAVSAEVQRKAPVPLAWREGSPLEAVSNEEATKAAPGQSLPARYRGPPQREGSGSDVSRDSVAMAEGTAMQTSPCKVANMTTQTMVASWRSVGTETERPLPSRRHWVMAIRCLVSLVEARLRYGYALLVSNRVVWDNKELAGLVVSLQGRIDTTTAALRDREVEVSQLKLGLAAQTEAEAQTAAEVAALTAKCGALEERCASLSTLEGQYGELEARCEALFNDNVELAGSLEKALEGVHKAEAAERRIEELQIMLADKRDKAREEVRSPSNEESLDDSTTVGIQEQLDAYMELLVDLTNKLDRSEEEKKVKEEELDALKGRYELLLAGRSWQMASALEGRIKRKPWDDIRADYITDMLPRSTLAAQGLEPALEQMEEELSEMTRLVEDNGGKRLSIPTGRDAPQRLLSRWGTAGAKIIDGDAREDGRRKGNLGSVGEHFLAGEGRQESEGAALPAVGRMSGASELTPRGPGALAEMPTAPSEVMNPVTRQRARRRVRTQALIQHYVAQLLLCASEEEKRELLDGADIQIEGVDSESPRSPHTIYYSLSPLEEENVEGIQRRMETLAPMLQRRIADKLTIGLCPPLVFVPVGRAEEGRGILRKSRERAREMAIDLQKNFTREMNWRRIRTN</sequence>
<feature type="compositionally biased region" description="Polar residues" evidence="2">
    <location>
        <begin position="706"/>
        <end position="717"/>
    </location>
</feature>
<gene>
    <name evidence="3" type="ORF">FOZ61_005166</name>
</gene>
<name>A0A7J6MCY6_PEROL</name>
<dbReference type="SUPFAM" id="SSF89919">
    <property type="entry name" value="Ribosome-binding factor A, RbfA"/>
    <property type="match status" value="1"/>
</dbReference>
<protein>
    <submittedName>
        <fullName evidence="3">Uncharacterized protein</fullName>
    </submittedName>
</protein>
<proteinExistence type="predicted"/>
<dbReference type="Gene3D" id="3.30.300.20">
    <property type="match status" value="1"/>
</dbReference>
<dbReference type="InterPro" id="IPR023799">
    <property type="entry name" value="RbfA_dom_sf"/>
</dbReference>
<evidence type="ECO:0000313" key="3">
    <source>
        <dbReference type="EMBL" id="KAF4669030.1"/>
    </source>
</evidence>
<dbReference type="EMBL" id="JABAHT010000029">
    <property type="protein sequence ID" value="KAF4669030.1"/>
    <property type="molecule type" value="Genomic_DNA"/>
</dbReference>
<reference evidence="3 4" key="1">
    <citation type="submission" date="2020-04" db="EMBL/GenBank/DDBJ databases">
        <title>Perkinsus olseni comparative genomics.</title>
        <authorList>
            <person name="Bogema D.R."/>
        </authorList>
    </citation>
    <scope>NUCLEOTIDE SEQUENCE [LARGE SCALE GENOMIC DNA]</scope>
    <source>
        <strain evidence="3">ATCC PRA-179</strain>
    </source>
</reference>
<evidence type="ECO:0000256" key="1">
    <source>
        <dbReference type="SAM" id="Coils"/>
    </source>
</evidence>